<dbReference type="NCBIfam" id="TIGR00254">
    <property type="entry name" value="GGDEF"/>
    <property type="match status" value="1"/>
</dbReference>
<dbReference type="SUPFAM" id="SSF55073">
    <property type="entry name" value="Nucleotide cyclase"/>
    <property type="match status" value="1"/>
</dbReference>
<evidence type="ECO:0000259" key="4">
    <source>
        <dbReference type="PROSITE" id="PS50887"/>
    </source>
</evidence>
<dbReference type="Pfam" id="PF00990">
    <property type="entry name" value="GGDEF"/>
    <property type="match status" value="1"/>
</dbReference>
<dbReference type="EMBL" id="QLMK01000011">
    <property type="protein sequence ID" value="RAK27092.1"/>
    <property type="molecule type" value="Genomic_DNA"/>
</dbReference>
<name>A0A364JTI0_9HYPH</name>
<gene>
    <name evidence="5" type="ORF">C7374_11186</name>
</gene>
<comment type="catalytic activity">
    <reaction evidence="2">
        <text>2 GTP = 3',3'-c-di-GMP + 2 diphosphate</text>
        <dbReference type="Rhea" id="RHEA:24898"/>
        <dbReference type="ChEBI" id="CHEBI:33019"/>
        <dbReference type="ChEBI" id="CHEBI:37565"/>
        <dbReference type="ChEBI" id="CHEBI:58805"/>
        <dbReference type="EC" id="2.7.7.65"/>
    </reaction>
</comment>
<reference evidence="5 6" key="1">
    <citation type="submission" date="2018-06" db="EMBL/GenBank/DDBJ databases">
        <title>Genomic Encyclopedia of Type Strains, Phase IV (KMG-IV): sequencing the most valuable type-strain genomes for metagenomic binning, comparative biology and taxonomic classification.</title>
        <authorList>
            <person name="Goeker M."/>
        </authorList>
    </citation>
    <scope>NUCLEOTIDE SEQUENCE [LARGE SCALE GENOMIC DNA]</scope>
    <source>
        <strain evidence="5 6">DSM 26720</strain>
    </source>
</reference>
<evidence type="ECO:0000256" key="1">
    <source>
        <dbReference type="ARBA" id="ARBA00012528"/>
    </source>
</evidence>
<dbReference type="AlphaFoldDB" id="A0A364JTI0"/>
<proteinExistence type="predicted"/>
<dbReference type="PANTHER" id="PTHR45138">
    <property type="entry name" value="REGULATORY COMPONENTS OF SENSORY TRANSDUCTION SYSTEM"/>
    <property type="match status" value="1"/>
</dbReference>
<feature type="domain" description="GGDEF" evidence="4">
    <location>
        <begin position="75"/>
        <end position="205"/>
    </location>
</feature>
<dbReference type="InterPro" id="IPR043128">
    <property type="entry name" value="Rev_trsase/Diguanyl_cyclase"/>
</dbReference>
<dbReference type="InterPro" id="IPR050469">
    <property type="entry name" value="Diguanylate_Cyclase"/>
</dbReference>
<dbReference type="PANTHER" id="PTHR45138:SF9">
    <property type="entry name" value="DIGUANYLATE CYCLASE DGCM-RELATED"/>
    <property type="match status" value="1"/>
</dbReference>
<accession>A0A364JTI0</accession>
<dbReference type="InterPro" id="IPR000160">
    <property type="entry name" value="GGDEF_dom"/>
</dbReference>
<dbReference type="Proteomes" id="UP000249453">
    <property type="component" value="Unassembled WGS sequence"/>
</dbReference>
<organism evidence="5 6">
    <name type="scientific">Falsochrobactrum ovis</name>
    <dbReference type="NCBI Taxonomy" id="1293442"/>
    <lineage>
        <taxon>Bacteria</taxon>
        <taxon>Pseudomonadati</taxon>
        <taxon>Pseudomonadota</taxon>
        <taxon>Alphaproteobacteria</taxon>
        <taxon>Hyphomicrobiales</taxon>
        <taxon>Brucellaceae</taxon>
        <taxon>Falsochrobactrum</taxon>
    </lineage>
</organism>
<evidence type="ECO:0000313" key="5">
    <source>
        <dbReference type="EMBL" id="RAK27092.1"/>
    </source>
</evidence>
<evidence type="ECO:0000256" key="3">
    <source>
        <dbReference type="SAM" id="Coils"/>
    </source>
</evidence>
<dbReference type="PROSITE" id="PS50887">
    <property type="entry name" value="GGDEF"/>
    <property type="match status" value="1"/>
</dbReference>
<dbReference type="SMART" id="SM00267">
    <property type="entry name" value="GGDEF"/>
    <property type="match status" value="1"/>
</dbReference>
<evidence type="ECO:0000313" key="6">
    <source>
        <dbReference type="Proteomes" id="UP000249453"/>
    </source>
</evidence>
<dbReference type="InterPro" id="IPR029787">
    <property type="entry name" value="Nucleotide_cyclase"/>
</dbReference>
<dbReference type="Gene3D" id="3.30.70.270">
    <property type="match status" value="1"/>
</dbReference>
<keyword evidence="3" id="KW-0175">Coiled coil</keyword>
<sequence length="205" mass="22602">MTIVCPLAVAAPVSALHHLSSERLRIAKQELISAHEELKKTHSELLKNLRRDYLTETLNRQAFFERLSEASDSGEAGGLLFIDLDHFKAINDTHGHATGDYALRKVGLLLSNLTKNTGFVGRLGGEEFSVFISTPDPKQIAQFAETVRQKINSLRVIAPNNLKIHISASIGISICQPGFNLNDALLEADEKMYIAKDKGRNLIVS</sequence>
<dbReference type="CDD" id="cd01949">
    <property type="entry name" value="GGDEF"/>
    <property type="match status" value="1"/>
</dbReference>
<dbReference type="GO" id="GO:0052621">
    <property type="term" value="F:diguanylate cyclase activity"/>
    <property type="evidence" value="ECO:0007669"/>
    <property type="project" value="UniProtKB-EC"/>
</dbReference>
<keyword evidence="6" id="KW-1185">Reference proteome</keyword>
<evidence type="ECO:0000256" key="2">
    <source>
        <dbReference type="ARBA" id="ARBA00034247"/>
    </source>
</evidence>
<comment type="caution">
    <text evidence="5">The sequence shown here is derived from an EMBL/GenBank/DDBJ whole genome shotgun (WGS) entry which is preliminary data.</text>
</comment>
<dbReference type="EC" id="2.7.7.65" evidence="1"/>
<feature type="coiled-coil region" evidence="3">
    <location>
        <begin position="21"/>
        <end position="52"/>
    </location>
</feature>
<protein>
    <recommendedName>
        <fullName evidence="1">diguanylate cyclase</fullName>
        <ecNumber evidence="1">2.7.7.65</ecNumber>
    </recommendedName>
</protein>